<evidence type="ECO:0000256" key="2">
    <source>
        <dbReference type="SAM" id="MobiDB-lite"/>
    </source>
</evidence>
<feature type="compositionally biased region" description="Polar residues" evidence="2">
    <location>
        <begin position="2531"/>
        <end position="2542"/>
    </location>
</feature>
<feature type="compositionally biased region" description="Polar residues" evidence="2">
    <location>
        <begin position="40"/>
        <end position="51"/>
    </location>
</feature>
<accession>A0ABM0ZXH4</accession>
<feature type="coiled-coil region" evidence="1">
    <location>
        <begin position="2276"/>
        <end position="2466"/>
    </location>
</feature>
<dbReference type="PANTHER" id="PTHR18871:SF2">
    <property type="entry name" value="CENTROSOMAL PROTEIN OF 112 KDA"/>
    <property type="match status" value="1"/>
</dbReference>
<reference evidence="5" key="1">
    <citation type="submission" date="2025-08" db="UniProtKB">
        <authorList>
            <consortium name="RefSeq"/>
        </authorList>
    </citation>
    <scope>IDENTIFICATION</scope>
</reference>
<feature type="region of interest" description="Disordered" evidence="2">
    <location>
        <begin position="23"/>
        <end position="51"/>
    </location>
</feature>
<keyword evidence="1" id="KW-0175">Coiled coil</keyword>
<feature type="coiled-coil region" evidence="1">
    <location>
        <begin position="1858"/>
        <end position="1903"/>
    </location>
</feature>
<evidence type="ECO:0000259" key="3">
    <source>
        <dbReference type="Pfam" id="PF14846"/>
    </source>
</evidence>
<dbReference type="InterPro" id="IPR055310">
    <property type="entry name" value="CEP112"/>
</dbReference>
<feature type="region of interest" description="Disordered" evidence="2">
    <location>
        <begin position="2519"/>
        <end position="2542"/>
    </location>
</feature>
<feature type="coiled-coil region" evidence="1">
    <location>
        <begin position="1949"/>
        <end position="2097"/>
    </location>
</feature>
<evidence type="ECO:0000313" key="4">
    <source>
        <dbReference type="Proteomes" id="UP000694888"/>
    </source>
</evidence>
<feature type="compositionally biased region" description="Basic and acidic residues" evidence="2">
    <location>
        <begin position="1764"/>
        <end position="1789"/>
    </location>
</feature>
<feature type="compositionally biased region" description="Basic and acidic residues" evidence="2">
    <location>
        <begin position="2153"/>
        <end position="2165"/>
    </location>
</feature>
<name>A0ABM0ZXH4_APLCA</name>
<feature type="compositionally biased region" description="Basic and acidic residues" evidence="2">
    <location>
        <begin position="1702"/>
        <end position="1719"/>
    </location>
</feature>
<feature type="region of interest" description="Disordered" evidence="2">
    <location>
        <begin position="960"/>
        <end position="996"/>
    </location>
</feature>
<feature type="compositionally biased region" description="Polar residues" evidence="2">
    <location>
        <begin position="961"/>
        <end position="971"/>
    </location>
</feature>
<dbReference type="GeneID" id="101862025"/>
<feature type="region of interest" description="Disordered" evidence="2">
    <location>
        <begin position="1383"/>
        <end position="1403"/>
    </location>
</feature>
<feature type="region of interest" description="Disordered" evidence="2">
    <location>
        <begin position="589"/>
        <end position="609"/>
    </location>
</feature>
<feature type="compositionally biased region" description="Basic and acidic residues" evidence="2">
    <location>
        <begin position="926"/>
        <end position="941"/>
    </location>
</feature>
<dbReference type="Proteomes" id="UP000694888">
    <property type="component" value="Unplaced"/>
</dbReference>
<gene>
    <name evidence="5" type="primary">LOC101862025</name>
</gene>
<dbReference type="InterPro" id="IPR027831">
    <property type="entry name" value="DUF4485"/>
</dbReference>
<proteinExistence type="predicted"/>
<feature type="region of interest" description="Disordered" evidence="2">
    <location>
        <begin position="102"/>
        <end position="185"/>
    </location>
</feature>
<feature type="region of interest" description="Disordered" evidence="2">
    <location>
        <begin position="1685"/>
        <end position="1822"/>
    </location>
</feature>
<keyword evidence="4" id="KW-1185">Reference proteome</keyword>
<evidence type="ECO:0000256" key="1">
    <source>
        <dbReference type="SAM" id="Coils"/>
    </source>
</evidence>
<feature type="region of interest" description="Disordered" evidence="2">
    <location>
        <begin position="2153"/>
        <end position="2177"/>
    </location>
</feature>
<organism evidence="4 5">
    <name type="scientific">Aplysia californica</name>
    <name type="common">California sea hare</name>
    <dbReference type="NCBI Taxonomy" id="6500"/>
    <lineage>
        <taxon>Eukaryota</taxon>
        <taxon>Metazoa</taxon>
        <taxon>Spiralia</taxon>
        <taxon>Lophotrochozoa</taxon>
        <taxon>Mollusca</taxon>
        <taxon>Gastropoda</taxon>
        <taxon>Heterobranchia</taxon>
        <taxon>Euthyneura</taxon>
        <taxon>Tectipleura</taxon>
        <taxon>Aplysiida</taxon>
        <taxon>Aplysioidea</taxon>
        <taxon>Aplysiidae</taxon>
        <taxon>Aplysia</taxon>
    </lineage>
</organism>
<feature type="compositionally biased region" description="Polar residues" evidence="2">
    <location>
        <begin position="984"/>
        <end position="996"/>
    </location>
</feature>
<dbReference type="PANTHER" id="PTHR18871">
    <property type="entry name" value="CENTROSOMAL PROTEIN OF 112 KDA"/>
    <property type="match status" value="1"/>
</dbReference>
<feature type="region of interest" description="Disordered" evidence="2">
    <location>
        <begin position="926"/>
        <end position="946"/>
    </location>
</feature>
<evidence type="ECO:0000313" key="5">
    <source>
        <dbReference type="RefSeq" id="XP_012936527.1"/>
    </source>
</evidence>
<dbReference type="RefSeq" id="XP_012936527.1">
    <property type="nucleotide sequence ID" value="XM_013081073.2"/>
</dbReference>
<feature type="compositionally biased region" description="Basic and acidic residues" evidence="2">
    <location>
        <begin position="135"/>
        <end position="185"/>
    </location>
</feature>
<feature type="compositionally biased region" description="Polar residues" evidence="2">
    <location>
        <begin position="102"/>
        <end position="117"/>
    </location>
</feature>
<sequence>MSIWSRSHTDLARLAKSLQERNVQTRKGLAARGHGDWTPPQRNRTCHSDSSLSFSQDEESLRLLSFTAAATLSHQRLNSMGSADSAISPDISHSPKSFNETVLCSETPMRNETTVSLHESGERSSESNQSAETKASSENKECNSESHVQQEIRPRSIKNVEIDSESRVQQDIKSQVVDKRDSDVESHAPVKRTAFSFETEDCSVDNLREKVTNVPCGENLGTNEILSSNIQGTQKSTKDDGNVCAQTELDLSVRENILCEELSFNSNFKVASSPPLLVITDFSNESFNSNTESANAIVTSHSLQRGFCPPHLSVVEHAELQDTPTQQLVCAVQSVSQPVSVPQTDLPEHYGGVASPHSIALHVPPPGEEFLENSALVTTESLSSSPPMPLHKGSELNLLLLSLVSKHKDEQRSLGNGIHKSGPLIISSIENEHVARGDHNALRKFEENVNIENETVLSEVNSPLDNGRTSPIKYPYFDNKIHMGCPDDSSSFMKQGAHSLSSLNGLTGSPERGEDKASKQMVHVSATHGRDSPRASTGEYQCEPHPVLCSSGETLKIADGPIAGLLSSPNIVMSKPPDVELTVSTRCLSDTPTEVPTTSPREDNSNQSNLSRVNAAVHFENKDLSIGQCGDANLQSPSCGNTGSNTPKSLELFDTSETRLEGSDVQPCRYAGTGQLVENLADPEQQPVTDANPVSFMGSGLWFVTDKRPIGARSLSNGEDIVTQALPHVDQEVHRDCKEECPRNGESLTFSTPTKRFSDPNHLAISGFPLPFDSEQCLQETTSHEPKDKHQTQTVGTFSDIATFSLIISQGTPSLGIENSPPDVNSLTSEAVNRACTCCTFSTGTRMSTSREITTQVDTAITVSQVPLQPSIMKIGDHRHGEVTEPNMAGSPCNVSPQSVSHVSQHTLVSSPVRVFHYVPHAKSPEREIPSSRFQHQREVTGDDNTCGAPVSVFRHPPTYSDVSGSCAPNSDKSENKITENWPKPSNSPSAGDSVQGNNHCMVNKTVSDVNRDTDVLRDKRTFCVDVDQPPLTTVERGTHSAPENAFDNIVSREHQTLKNMFKNVSVPCQHCMEHQSTTSTENLHSVSLDSSSMSSSNSDVASVHSSSFETHVGEMQERVFGLLSGAEFDVDTDKENTEKGFASTIHRGGNNKLPSQHGTRTFTEEGKQLFPSHLLIPKSPSDCSKETSTALLDVLNAISVLKVKSCNQDLPSWSRNELKSILHMLHSSQNVLFRNPSNELKSIKKDLRKLSSSLKRRLLKSKDLLSQDLQDRIDIFEVRRGSFWAKNVSSENNNYDRCEISASSDEDPQVMHLQDVCCARHNGSGQHSVLSSNFPKCDRKTFKKNSGGPAQRVDTNLKTGSRCISKPSAQKRITSVKEFRKLSGKSERTSGSGSMIQVPSKASAFQRQNPYAKMHQFMCEESEMKSYHDVTLATKVVCSTDICVASLSPELSVSPTNTCPPTSSPVLTITNTSRYSDFVTLGLPSFQSEPPDSAQGAPGRGAGSHCTDSLLVSGQSLPGTTSGLSGQGSVNVETSQLLPSTPELLASAARADMENDGERGFRMDREFDKYLADMKPFVLKLPQRTERQKCAVWIKKLCEPPGGGTSVRKIRNTYAQLMLQMLKKGSLSSPFDHKPEEGALRPLPPYMSIYLDDPVSADFHQTEHLPDWVEGELGESVGSASLGKALGNPAATSTWVSSVGDFRDRPHSSMGHTLDKDPSLSPIRQTEFPRTRGYSADDLSIEVKLSPPPPVHRRPRSHQSPAGDREKRQLPDVRQREPKEDHRHRDTGNDTDWSKPFSSSVTSNFSLPKGTTFYDEPSYSKPSDREVALRTKMIEAKFHEEKLKLQQKHDAAVQKILDRKNTEIEDVKNHYRAKSKEMEDTIAKLERKVQALIKETEYITENKDKQIAELKKMTDESNETRRSEFEKRLHDVMAEFEQEKYDLQKQHTQNIQEILDDTNSRLQRMEAEYSQQTTSTTNVIKELESRVQQLMNEVDSTLSQRSAVEKERNETQMRLERLTGEHERLKEKMGQQEREYQVAVETHEHELRTLKNKTEASLEFLKQEHTMAASKSADSISELEEKVDQLKKSLKDSEDHRHRQIRELEQGQQQDKVHVENLHDKQIRNMKKEMEQLDTDWSKKLTKMEQNLKEKEQELSKVKEEKQKQAQQSEQALEEFKSQVEKNQVKIYDDMKQQMEQVETDLTKSKQAREKQAKEFSRQLEDDRYKHQHEIAEMKMSLEGEKSQMLRELHVQKEYLLAEHDKDMDNLKDLHRAEVLALEARLKERQDRAEKASNDSERLIRELREELVQANQLRKQQLVELGLLREEEKQKMHRDHEAEFARIRTENEQQRLELQKSHNTEMETVLEKTNERLKTIEKDYADRGNKSAESVAELQSVVAQLRGDIKRSKESSDEKLSELKRQYDEEKQTLRKQYSHNLTAIQRELENQRNKAQAADRNLLKKESEFEERVTVLKFEFEEKVRGLMPTELKQELEDTIASLQSQVTSLQQRATMLQEELDLRNKTSLGPFGSQTSSPIKSAV</sequence>
<feature type="compositionally biased region" description="Polar residues" evidence="2">
    <location>
        <begin position="1797"/>
        <end position="1807"/>
    </location>
</feature>
<feature type="coiled-coil region" evidence="1">
    <location>
        <begin position="2491"/>
        <end position="2518"/>
    </location>
</feature>
<feature type="region of interest" description="Disordered" evidence="2">
    <location>
        <begin position="1483"/>
        <end position="1511"/>
    </location>
</feature>
<dbReference type="Pfam" id="PF14846">
    <property type="entry name" value="DUF4485"/>
    <property type="match status" value="1"/>
</dbReference>
<protein>
    <submittedName>
        <fullName evidence="5">Uncharacterized protein LOC101862025 isoform X1</fullName>
    </submittedName>
</protein>
<feature type="domain" description="DUF4485" evidence="3">
    <location>
        <begin position="1564"/>
        <end position="1646"/>
    </location>
</feature>